<reference evidence="1 2" key="1">
    <citation type="journal article" date="2015" name="Nature">
        <title>rRNA introns, odd ribosomes, and small enigmatic genomes across a large radiation of phyla.</title>
        <authorList>
            <person name="Brown C.T."/>
            <person name="Hug L.A."/>
            <person name="Thomas B.C."/>
            <person name="Sharon I."/>
            <person name="Castelle C.J."/>
            <person name="Singh A."/>
            <person name="Wilkins M.J."/>
            <person name="Williams K.H."/>
            <person name="Banfield J.F."/>
        </authorList>
    </citation>
    <scope>NUCLEOTIDE SEQUENCE [LARGE SCALE GENOMIC DNA]</scope>
</reference>
<sequence>MSYSNYKENINYEMHIDSDYVPVSGVYDNQYVRIGHTMTFQQKPTEKQLEKLAWQIENEIIGDKKVFIISVDEIAFNQYKKGSMAQWLNCSLQGGGINYILLRGRPRDGAMSWDIDIFPTGTKEILHLIEYRIKYSWDLLFIYKLHPVSENPWCEKIFEITEIHEEYLKKLERLMIASQFNILPTNENNSFLTRILDLIFEEAKRAVERSEYTSLKWTEPNLNGDIFPVGSYNYVSNI</sequence>
<name>A0A0G0M7V8_9BACT</name>
<dbReference type="Proteomes" id="UP000033881">
    <property type="component" value="Unassembled WGS sequence"/>
</dbReference>
<dbReference type="STRING" id="1618574.UT24_C0015G0017"/>
<protein>
    <submittedName>
        <fullName evidence="1">Uncharacterized protein</fullName>
    </submittedName>
</protein>
<organism evidence="1 2">
    <name type="scientific">Candidatus Woesebacteria bacterium GW2011_GWB1_39_12</name>
    <dbReference type="NCBI Taxonomy" id="1618574"/>
    <lineage>
        <taxon>Bacteria</taxon>
        <taxon>Candidatus Woeseibacteriota</taxon>
    </lineage>
</organism>
<comment type="caution">
    <text evidence="1">The sequence shown here is derived from an EMBL/GenBank/DDBJ whole genome shotgun (WGS) entry which is preliminary data.</text>
</comment>
<evidence type="ECO:0000313" key="2">
    <source>
        <dbReference type="Proteomes" id="UP000033881"/>
    </source>
</evidence>
<dbReference type="AlphaFoldDB" id="A0A0G0M7V8"/>
<dbReference type="EMBL" id="LBWB01000015">
    <property type="protein sequence ID" value="KKR00209.1"/>
    <property type="molecule type" value="Genomic_DNA"/>
</dbReference>
<gene>
    <name evidence="1" type="ORF">UT24_C0015G0017</name>
</gene>
<evidence type="ECO:0000313" key="1">
    <source>
        <dbReference type="EMBL" id="KKR00209.1"/>
    </source>
</evidence>
<proteinExistence type="predicted"/>
<accession>A0A0G0M7V8</accession>